<feature type="domain" description="Reverse transcriptase zinc-binding" evidence="1">
    <location>
        <begin position="50"/>
        <end position="117"/>
    </location>
</feature>
<evidence type="ECO:0000313" key="3">
    <source>
        <dbReference type="Proteomes" id="UP001281410"/>
    </source>
</evidence>
<dbReference type="Pfam" id="PF13966">
    <property type="entry name" value="zf-RVT"/>
    <property type="match status" value="1"/>
</dbReference>
<sequence>MSIPVSNVPRDDSYCWHLTKDGGYTVRSGYKVGISMEEGSSISGSRGMGFRLRKIWELELHSKIKIFIWKACPEWLPTYVNLARRKVPMRAQCHVCFISYESTAHVLWSCSGLKVVWSMFGFHCGWKSGDTVCFQDFFNGCVNRLD</sequence>
<name>A0AAD9ZVB9_9ROSI</name>
<proteinExistence type="predicted"/>
<accession>A0AAD9ZVB9</accession>
<organism evidence="2 3">
    <name type="scientific">Dipteronia sinensis</name>
    <dbReference type="NCBI Taxonomy" id="43782"/>
    <lineage>
        <taxon>Eukaryota</taxon>
        <taxon>Viridiplantae</taxon>
        <taxon>Streptophyta</taxon>
        <taxon>Embryophyta</taxon>
        <taxon>Tracheophyta</taxon>
        <taxon>Spermatophyta</taxon>
        <taxon>Magnoliopsida</taxon>
        <taxon>eudicotyledons</taxon>
        <taxon>Gunneridae</taxon>
        <taxon>Pentapetalae</taxon>
        <taxon>rosids</taxon>
        <taxon>malvids</taxon>
        <taxon>Sapindales</taxon>
        <taxon>Sapindaceae</taxon>
        <taxon>Hippocastanoideae</taxon>
        <taxon>Acereae</taxon>
        <taxon>Dipteronia</taxon>
    </lineage>
</organism>
<gene>
    <name evidence="2" type="ORF">Dsin_025280</name>
</gene>
<dbReference type="InterPro" id="IPR026960">
    <property type="entry name" value="RVT-Znf"/>
</dbReference>
<dbReference type="Proteomes" id="UP001281410">
    <property type="component" value="Unassembled WGS sequence"/>
</dbReference>
<reference evidence="2" key="1">
    <citation type="journal article" date="2023" name="Plant J.">
        <title>Genome sequences and population genomics provide insights into the demographic history, inbreeding, and mutation load of two 'living fossil' tree species of Dipteronia.</title>
        <authorList>
            <person name="Feng Y."/>
            <person name="Comes H.P."/>
            <person name="Chen J."/>
            <person name="Zhu S."/>
            <person name="Lu R."/>
            <person name="Zhang X."/>
            <person name="Li P."/>
            <person name="Qiu J."/>
            <person name="Olsen K.M."/>
            <person name="Qiu Y."/>
        </authorList>
    </citation>
    <scope>NUCLEOTIDE SEQUENCE</scope>
    <source>
        <strain evidence="2">NBL</strain>
    </source>
</reference>
<evidence type="ECO:0000259" key="1">
    <source>
        <dbReference type="Pfam" id="PF13966"/>
    </source>
</evidence>
<comment type="caution">
    <text evidence="2">The sequence shown here is derived from an EMBL/GenBank/DDBJ whole genome shotgun (WGS) entry which is preliminary data.</text>
</comment>
<dbReference type="AlphaFoldDB" id="A0AAD9ZVB9"/>
<protein>
    <recommendedName>
        <fullName evidence="1">Reverse transcriptase zinc-binding domain-containing protein</fullName>
    </recommendedName>
</protein>
<dbReference type="EMBL" id="JANJYJ010000008">
    <property type="protein sequence ID" value="KAK3193970.1"/>
    <property type="molecule type" value="Genomic_DNA"/>
</dbReference>
<keyword evidence="3" id="KW-1185">Reference proteome</keyword>
<evidence type="ECO:0000313" key="2">
    <source>
        <dbReference type="EMBL" id="KAK3193970.1"/>
    </source>
</evidence>